<evidence type="ECO:0000313" key="2">
    <source>
        <dbReference type="EMBL" id="GMH04790.1"/>
    </source>
</evidence>
<feature type="region of interest" description="Disordered" evidence="1">
    <location>
        <begin position="95"/>
        <end position="136"/>
    </location>
</feature>
<sequence>MLNQPRNLGRDTITLENSNSITSTTGSLEALESSTSVLQAKSASDSQQFLAGSPMTDSDQIEEIVEDEDDFHDPTLNAFKVSLEANATQAYLDSLTSEGRQTEEANQVTTPPSEQDGHWKQAKSQRHRKFTSKNTNGSLGEGITGILAETGSILSIYKACQLDMRFSFLEGRFACHAWTVSILEPYADLLLSDMNVSGDLALLVEALCSELMLLHCVLKDTEGSCLSP</sequence>
<keyword evidence="3" id="KW-1185">Reference proteome</keyword>
<reference evidence="2" key="1">
    <citation type="submission" date="2023-05" db="EMBL/GenBank/DDBJ databases">
        <title>Nepenthes gracilis genome sequencing.</title>
        <authorList>
            <person name="Fukushima K."/>
        </authorList>
    </citation>
    <scope>NUCLEOTIDE SEQUENCE</scope>
    <source>
        <strain evidence="2">SING2019-196</strain>
    </source>
</reference>
<dbReference type="EMBL" id="BSYO01000005">
    <property type="protein sequence ID" value="GMH04790.1"/>
    <property type="molecule type" value="Genomic_DNA"/>
</dbReference>
<evidence type="ECO:0000313" key="3">
    <source>
        <dbReference type="Proteomes" id="UP001279734"/>
    </source>
</evidence>
<feature type="compositionally biased region" description="Polar residues" evidence="1">
    <location>
        <begin position="95"/>
        <end position="113"/>
    </location>
</feature>
<dbReference type="AlphaFoldDB" id="A0AAD3S5U0"/>
<gene>
    <name evidence="2" type="ORF">Nepgr_006630</name>
</gene>
<proteinExistence type="predicted"/>
<organism evidence="2 3">
    <name type="scientific">Nepenthes gracilis</name>
    <name type="common">Slender pitcher plant</name>
    <dbReference type="NCBI Taxonomy" id="150966"/>
    <lineage>
        <taxon>Eukaryota</taxon>
        <taxon>Viridiplantae</taxon>
        <taxon>Streptophyta</taxon>
        <taxon>Embryophyta</taxon>
        <taxon>Tracheophyta</taxon>
        <taxon>Spermatophyta</taxon>
        <taxon>Magnoliopsida</taxon>
        <taxon>eudicotyledons</taxon>
        <taxon>Gunneridae</taxon>
        <taxon>Pentapetalae</taxon>
        <taxon>Caryophyllales</taxon>
        <taxon>Nepenthaceae</taxon>
        <taxon>Nepenthes</taxon>
    </lineage>
</organism>
<evidence type="ECO:0000256" key="1">
    <source>
        <dbReference type="SAM" id="MobiDB-lite"/>
    </source>
</evidence>
<dbReference type="Proteomes" id="UP001279734">
    <property type="component" value="Unassembled WGS sequence"/>
</dbReference>
<protein>
    <submittedName>
        <fullName evidence="2">Uncharacterized protein</fullName>
    </submittedName>
</protein>
<feature type="compositionally biased region" description="Basic residues" evidence="1">
    <location>
        <begin position="120"/>
        <end position="131"/>
    </location>
</feature>
<name>A0AAD3S5U0_NEPGR</name>
<comment type="caution">
    <text evidence="2">The sequence shown here is derived from an EMBL/GenBank/DDBJ whole genome shotgun (WGS) entry which is preliminary data.</text>
</comment>
<accession>A0AAD3S5U0</accession>